<keyword evidence="1" id="KW-0812">Transmembrane</keyword>
<evidence type="ECO:0000313" key="2">
    <source>
        <dbReference type="EMBL" id="MBB6209706.1"/>
    </source>
</evidence>
<feature type="transmembrane region" description="Helical" evidence="1">
    <location>
        <begin position="63"/>
        <end position="81"/>
    </location>
</feature>
<name>A0A7W9ZE02_NOVIT</name>
<evidence type="ECO:0000313" key="3">
    <source>
        <dbReference type="Proteomes" id="UP000544872"/>
    </source>
</evidence>
<reference evidence="2 3" key="1">
    <citation type="submission" date="2020-08" db="EMBL/GenBank/DDBJ databases">
        <title>Genomic Encyclopedia of Type Strains, Phase IV (KMG-IV): sequencing the most valuable type-strain genomes for metagenomic binning, comparative biology and taxonomic classification.</title>
        <authorList>
            <person name="Goeker M."/>
        </authorList>
    </citation>
    <scope>NUCLEOTIDE SEQUENCE [LARGE SCALE GENOMIC DNA]</scope>
    <source>
        <strain evidence="2 3">DSM 11590</strain>
    </source>
</reference>
<dbReference type="RefSeq" id="WP_184262205.1">
    <property type="nucleotide sequence ID" value="NZ_JACIIX010000003.1"/>
</dbReference>
<feature type="transmembrane region" description="Helical" evidence="1">
    <location>
        <begin position="255"/>
        <end position="275"/>
    </location>
</feature>
<sequence>MTGPDDILALVLAFGVAVLSTAVLRLTGGPATGARIAGVGLPIGFLAAWSWFAGFSFPPEGTFGLTSYIALAGLLLGTLLDAMEARRWSRLIATLGFVGLCVWLALGSPDRMPVAPVARIELVLAAVILTVMWVGLLTRLKADRVPGRGADGVMMIFLLGVGLGLVALQAEAQAVAGPCLALAMAAVGTLLVVWPMRLPLPLSAVYGGGGAVLGLAQSLAGSRPGTVVPVLVLSLILFVGPTARRLPRAAGLSPLWFLLLGAIPVGLATLLAYAARSV</sequence>
<dbReference type="EMBL" id="JACIIX010000003">
    <property type="protein sequence ID" value="MBB6209706.1"/>
    <property type="molecule type" value="Genomic_DNA"/>
</dbReference>
<keyword evidence="1" id="KW-1133">Transmembrane helix</keyword>
<feature type="transmembrane region" description="Helical" evidence="1">
    <location>
        <begin position="118"/>
        <end position="137"/>
    </location>
</feature>
<keyword evidence="1" id="KW-0472">Membrane</keyword>
<feature type="transmembrane region" description="Helical" evidence="1">
    <location>
        <begin position="6"/>
        <end position="24"/>
    </location>
</feature>
<protein>
    <submittedName>
        <fullName evidence="2">Uncharacterized protein</fullName>
    </submittedName>
</protein>
<accession>A0A7W9ZE02</accession>
<proteinExistence type="predicted"/>
<evidence type="ECO:0000256" key="1">
    <source>
        <dbReference type="SAM" id="Phobius"/>
    </source>
</evidence>
<gene>
    <name evidence="2" type="ORF">FHS48_001114</name>
</gene>
<organism evidence="2 3">
    <name type="scientific">Novispirillum itersonii</name>
    <name type="common">Aquaspirillum itersonii</name>
    <dbReference type="NCBI Taxonomy" id="189"/>
    <lineage>
        <taxon>Bacteria</taxon>
        <taxon>Pseudomonadati</taxon>
        <taxon>Pseudomonadota</taxon>
        <taxon>Alphaproteobacteria</taxon>
        <taxon>Rhodospirillales</taxon>
        <taxon>Novispirillaceae</taxon>
        <taxon>Novispirillum</taxon>
    </lineage>
</organism>
<feature type="transmembrane region" description="Helical" evidence="1">
    <location>
        <begin position="149"/>
        <end position="168"/>
    </location>
</feature>
<dbReference type="Proteomes" id="UP000544872">
    <property type="component" value="Unassembled WGS sequence"/>
</dbReference>
<feature type="transmembrane region" description="Helical" evidence="1">
    <location>
        <begin position="226"/>
        <end position="243"/>
    </location>
</feature>
<feature type="transmembrane region" description="Helical" evidence="1">
    <location>
        <begin position="174"/>
        <end position="193"/>
    </location>
</feature>
<feature type="transmembrane region" description="Helical" evidence="1">
    <location>
        <begin position="200"/>
        <end position="220"/>
    </location>
</feature>
<dbReference type="AlphaFoldDB" id="A0A7W9ZE02"/>
<comment type="caution">
    <text evidence="2">The sequence shown here is derived from an EMBL/GenBank/DDBJ whole genome shotgun (WGS) entry which is preliminary data.</text>
</comment>
<keyword evidence="3" id="KW-1185">Reference proteome</keyword>
<feature type="transmembrane region" description="Helical" evidence="1">
    <location>
        <begin position="36"/>
        <end position="57"/>
    </location>
</feature>
<feature type="transmembrane region" description="Helical" evidence="1">
    <location>
        <begin position="88"/>
        <end position="106"/>
    </location>
</feature>